<dbReference type="Ensembl" id="ENSSFAT00005008427.1">
    <property type="protein sequence ID" value="ENSSFAP00005008027.1"/>
    <property type="gene ID" value="ENSSFAG00005004730.1"/>
</dbReference>
<dbReference type="CDD" id="cd02440">
    <property type="entry name" value="AdoMet_MTases"/>
    <property type="match status" value="1"/>
</dbReference>
<keyword evidence="13" id="KW-1185">Reference proteome</keyword>
<keyword evidence="4" id="KW-0808">Transferase</keyword>
<evidence type="ECO:0000256" key="9">
    <source>
        <dbReference type="ARBA" id="ARBA00047885"/>
    </source>
</evidence>
<evidence type="ECO:0000256" key="10">
    <source>
        <dbReference type="ARBA" id="ARBA00048167"/>
    </source>
</evidence>
<dbReference type="PIRSF" id="PIRSF016958">
    <property type="entry name" value="DUF858_MeTrfase_lik"/>
    <property type="match status" value="1"/>
</dbReference>
<dbReference type="EC" id="2.1.1.244" evidence="7"/>
<sequence length="224" mass="24944">GRTRSHGRNEDSFYSNAEGYWKDVPPTVDGMLGGYGSISSIDINGSKAFLQKFLGEGEGKTGSGCALDCGAGIGRISKRLLLPLFQTVDLVDVTQEFLDKARPYLGEEAKRVGHFFCCGLQDFVPESGRYDVIWIQWVIGHLTDNHLVEFLRRCRSALRPNGLIVIKDNVSYEGVVPDEVDSSVCRDLDIVRSLVGRAGLRIVHEEQQVNFPKEIYQVHTLALR</sequence>
<evidence type="ECO:0000256" key="4">
    <source>
        <dbReference type="ARBA" id="ARBA00022679"/>
    </source>
</evidence>
<protein>
    <recommendedName>
        <fullName evidence="7">protein N-terminal methyltransferase</fullName>
        <ecNumber evidence="7">2.1.1.244</ecNumber>
    </recommendedName>
</protein>
<dbReference type="AlphaFoldDB" id="A0A672FPU7"/>
<dbReference type="PANTHER" id="PTHR12753">
    <property type="entry name" value="AD-003 - RELATED"/>
    <property type="match status" value="1"/>
</dbReference>
<organism evidence="12 13">
    <name type="scientific">Salarias fasciatus</name>
    <name type="common">Jewelled blenny</name>
    <name type="synonym">Blennius fasciatus</name>
    <dbReference type="NCBI Taxonomy" id="181472"/>
    <lineage>
        <taxon>Eukaryota</taxon>
        <taxon>Metazoa</taxon>
        <taxon>Chordata</taxon>
        <taxon>Craniata</taxon>
        <taxon>Vertebrata</taxon>
        <taxon>Euteleostomi</taxon>
        <taxon>Actinopterygii</taxon>
        <taxon>Neopterygii</taxon>
        <taxon>Teleostei</taxon>
        <taxon>Neoteleostei</taxon>
        <taxon>Acanthomorphata</taxon>
        <taxon>Ovalentaria</taxon>
        <taxon>Blenniimorphae</taxon>
        <taxon>Blenniiformes</taxon>
        <taxon>Blennioidei</taxon>
        <taxon>Blenniidae</taxon>
        <taxon>Salariinae</taxon>
        <taxon>Salarias</taxon>
    </lineage>
</organism>
<evidence type="ECO:0000256" key="3">
    <source>
        <dbReference type="ARBA" id="ARBA00022603"/>
    </source>
</evidence>
<accession>A0A672FPU7</accession>
<evidence type="ECO:0000256" key="6">
    <source>
        <dbReference type="ARBA" id="ARBA00023242"/>
    </source>
</evidence>
<keyword evidence="3" id="KW-0489">Methyltransferase</keyword>
<comment type="similarity">
    <text evidence="2">Belongs to the methyltransferase superfamily. NTM1 family.</text>
</comment>
<evidence type="ECO:0000256" key="5">
    <source>
        <dbReference type="ARBA" id="ARBA00022691"/>
    </source>
</evidence>
<dbReference type="InterPro" id="IPR008576">
    <property type="entry name" value="MeTrfase_NTM1"/>
</dbReference>
<evidence type="ECO:0000256" key="8">
    <source>
        <dbReference type="ARBA" id="ARBA00047306"/>
    </source>
</evidence>
<keyword evidence="5 11" id="KW-0949">S-adenosyl-L-methionine</keyword>
<evidence type="ECO:0000313" key="12">
    <source>
        <dbReference type="Ensembl" id="ENSSFAP00005008027.1"/>
    </source>
</evidence>
<dbReference type="GO" id="GO:0005737">
    <property type="term" value="C:cytoplasm"/>
    <property type="evidence" value="ECO:0007669"/>
    <property type="project" value="TreeGrafter"/>
</dbReference>
<proteinExistence type="inferred from homology"/>
<gene>
    <name evidence="12" type="primary">ntmt1</name>
</gene>
<feature type="binding site" evidence="11">
    <location>
        <begin position="92"/>
        <end position="94"/>
    </location>
    <ligand>
        <name>S-adenosyl-L-methionine</name>
        <dbReference type="ChEBI" id="CHEBI:59789"/>
    </ligand>
</feature>
<dbReference type="Pfam" id="PF05891">
    <property type="entry name" value="Methyltransf_PK"/>
    <property type="match status" value="1"/>
</dbReference>
<dbReference type="GO" id="GO:0032259">
    <property type="term" value="P:methylation"/>
    <property type="evidence" value="ECO:0007669"/>
    <property type="project" value="UniProtKB-KW"/>
</dbReference>
<evidence type="ECO:0000256" key="11">
    <source>
        <dbReference type="PIRSR" id="PIRSR016958-1"/>
    </source>
</evidence>
<comment type="catalytic activity">
    <reaction evidence="9">
        <text>N-terminal L-prolyl-L-prolyl-L-lysyl-[protein] + 2 S-adenosyl-L-methionine = N-terminal N,N-dimethyl-L-prolyl-L-prolyl-L-lysyl-[protein] + 2 S-adenosyl-L-homocysteine + 2 H(+)</text>
        <dbReference type="Rhea" id="RHEA:54736"/>
        <dbReference type="Rhea" id="RHEA-COMP:13787"/>
        <dbReference type="Rhea" id="RHEA-COMP:13974"/>
        <dbReference type="ChEBI" id="CHEBI:15378"/>
        <dbReference type="ChEBI" id="CHEBI:57856"/>
        <dbReference type="ChEBI" id="CHEBI:59789"/>
        <dbReference type="ChEBI" id="CHEBI:138059"/>
        <dbReference type="ChEBI" id="CHEBI:138318"/>
        <dbReference type="EC" id="2.1.1.244"/>
    </reaction>
</comment>
<evidence type="ECO:0000256" key="2">
    <source>
        <dbReference type="ARBA" id="ARBA00009059"/>
    </source>
</evidence>
<dbReference type="PANTHER" id="PTHR12753:SF1">
    <property type="entry name" value="N-TERMINAL XAA-PRO-LYS N-METHYLTRANSFERASE 1"/>
    <property type="match status" value="1"/>
</dbReference>
<feature type="binding site" evidence="11">
    <location>
        <position position="75"/>
    </location>
    <ligand>
        <name>S-adenosyl-L-methionine</name>
        <dbReference type="ChEBI" id="CHEBI:59789"/>
    </ligand>
</feature>
<keyword evidence="6" id="KW-0539">Nucleus</keyword>
<dbReference type="Gene3D" id="3.40.50.150">
    <property type="entry name" value="Vaccinia Virus protein VP39"/>
    <property type="match status" value="1"/>
</dbReference>
<evidence type="ECO:0000256" key="1">
    <source>
        <dbReference type="ARBA" id="ARBA00004123"/>
    </source>
</evidence>
<feature type="binding site" evidence="11">
    <location>
        <position position="136"/>
    </location>
    <ligand>
        <name>S-adenosyl-L-methionine</name>
        <dbReference type="ChEBI" id="CHEBI:59789"/>
    </ligand>
</feature>
<dbReference type="OMA" id="PVRMYCL"/>
<dbReference type="GO" id="GO:0005634">
    <property type="term" value="C:nucleus"/>
    <property type="evidence" value="ECO:0007669"/>
    <property type="project" value="UniProtKB-SubCell"/>
</dbReference>
<name>A0A672FPU7_SALFA</name>
<comment type="catalytic activity">
    <reaction evidence="8">
        <text>N-terminal L-seryl-L-prolyl-L-lysyl-[protein] + 3 S-adenosyl-L-methionine = N-terminal N,N,N-trimethyl-L-seryl-L-prolyl-L-lysyl-[protein] + 3 S-adenosyl-L-homocysteine + 3 H(+)</text>
        <dbReference type="Rhea" id="RHEA:54724"/>
        <dbReference type="Rhea" id="RHEA-COMP:13789"/>
        <dbReference type="Rhea" id="RHEA-COMP:13973"/>
        <dbReference type="ChEBI" id="CHEBI:15378"/>
        <dbReference type="ChEBI" id="CHEBI:57856"/>
        <dbReference type="ChEBI" id="CHEBI:59789"/>
        <dbReference type="ChEBI" id="CHEBI:138061"/>
        <dbReference type="ChEBI" id="CHEBI:138317"/>
        <dbReference type="EC" id="2.1.1.244"/>
    </reaction>
</comment>
<dbReference type="FunCoup" id="A0A672FPU7">
    <property type="interactions" value="1667"/>
</dbReference>
<dbReference type="InterPro" id="IPR029063">
    <property type="entry name" value="SAM-dependent_MTases_sf"/>
</dbReference>
<evidence type="ECO:0000256" key="7">
    <source>
        <dbReference type="ARBA" id="ARBA00039112"/>
    </source>
</evidence>
<dbReference type="GO" id="GO:0071885">
    <property type="term" value="F:N-terminal protein N-methyltransferase activity"/>
    <property type="evidence" value="ECO:0007669"/>
    <property type="project" value="UniProtKB-EC"/>
</dbReference>
<comment type="subcellular location">
    <subcellularLocation>
        <location evidence="1">Nucleus</location>
    </subcellularLocation>
</comment>
<dbReference type="FunFam" id="3.40.50.150:FF:000025">
    <property type="entry name" value="N-terminal Xaa-Pro-Lys N-methyltransferase 1"/>
    <property type="match status" value="1"/>
</dbReference>
<comment type="catalytic activity">
    <reaction evidence="10">
        <text>N-terminal L-alanyl-L-prolyl-L-lysyl-[protein] + 3 S-adenosyl-L-methionine = N-terminal N,N,N-trimethyl-L-alanyl-L-prolyl-L-lysyl-[protein] + 3 S-adenosyl-L-homocysteine + 3 H(+)</text>
        <dbReference type="Rhea" id="RHEA:54712"/>
        <dbReference type="Rhea" id="RHEA-COMP:13785"/>
        <dbReference type="Rhea" id="RHEA-COMP:13971"/>
        <dbReference type="ChEBI" id="CHEBI:15378"/>
        <dbReference type="ChEBI" id="CHEBI:57856"/>
        <dbReference type="ChEBI" id="CHEBI:59789"/>
        <dbReference type="ChEBI" id="CHEBI:138057"/>
        <dbReference type="ChEBI" id="CHEBI:138315"/>
        <dbReference type="EC" id="2.1.1.244"/>
    </reaction>
</comment>
<reference evidence="12" key="1">
    <citation type="submission" date="2025-08" db="UniProtKB">
        <authorList>
            <consortium name="Ensembl"/>
        </authorList>
    </citation>
    <scope>IDENTIFICATION</scope>
</reference>
<evidence type="ECO:0000313" key="13">
    <source>
        <dbReference type="Proteomes" id="UP000472267"/>
    </source>
</evidence>
<reference evidence="12" key="2">
    <citation type="submission" date="2025-09" db="UniProtKB">
        <authorList>
            <consortium name="Ensembl"/>
        </authorList>
    </citation>
    <scope>IDENTIFICATION</scope>
</reference>
<feature type="binding site" evidence="11">
    <location>
        <position position="70"/>
    </location>
    <ligand>
        <name>S-adenosyl-L-methionine</name>
        <dbReference type="ChEBI" id="CHEBI:59789"/>
    </ligand>
</feature>
<dbReference type="Proteomes" id="UP000472267">
    <property type="component" value="Unassembled WGS sequence"/>
</dbReference>
<dbReference type="SUPFAM" id="SSF53335">
    <property type="entry name" value="S-adenosyl-L-methionine-dependent methyltransferases"/>
    <property type="match status" value="1"/>
</dbReference>
<dbReference type="InParanoid" id="A0A672FPU7"/>
<feature type="binding site" evidence="11">
    <location>
        <begin position="120"/>
        <end position="121"/>
    </location>
    <ligand>
        <name>S-adenosyl-L-methionine</name>
        <dbReference type="ChEBI" id="CHEBI:59789"/>
    </ligand>
</feature>